<proteinExistence type="predicted"/>
<dbReference type="RefSeq" id="WP_143012260.1">
    <property type="nucleotide sequence ID" value="NZ_FNHS01000008.1"/>
</dbReference>
<name>A0A1H0BFQ5_9HYPH</name>
<protein>
    <submittedName>
        <fullName evidence="1">Uncharacterized protein</fullName>
    </submittedName>
</protein>
<sequence>MRRLALESAVLSLLASMIVFPVACYGKPKAIRLPMLEVPDDLGVILKRPSLDNRAALLRSPVELSDANDRRVLARERRMWSRLNGSLCVGCGEAPALRKVSYVDPVAVLNAKSTVVAQPAVASRTAAPARAARVHLAHRHHHRSRLYAYYSRLRYAVLKWRRHHPRRRVRAVQHVPASPA</sequence>
<gene>
    <name evidence="1" type="ORF">SAMN05216360_108159</name>
</gene>
<accession>A0A1H0BFQ5</accession>
<dbReference type="OrthoDB" id="9999749at2"/>
<evidence type="ECO:0000313" key="1">
    <source>
        <dbReference type="EMBL" id="SDN44478.1"/>
    </source>
</evidence>
<dbReference type="EMBL" id="FNHS01000008">
    <property type="protein sequence ID" value="SDN44478.1"/>
    <property type="molecule type" value="Genomic_DNA"/>
</dbReference>
<dbReference type="AlphaFoldDB" id="A0A1H0BFQ5"/>
<organism evidence="1 2">
    <name type="scientific">Methylobacterium phyllostachyos</name>
    <dbReference type="NCBI Taxonomy" id="582672"/>
    <lineage>
        <taxon>Bacteria</taxon>
        <taxon>Pseudomonadati</taxon>
        <taxon>Pseudomonadota</taxon>
        <taxon>Alphaproteobacteria</taxon>
        <taxon>Hyphomicrobiales</taxon>
        <taxon>Methylobacteriaceae</taxon>
        <taxon>Methylobacterium</taxon>
    </lineage>
</organism>
<reference evidence="2" key="1">
    <citation type="submission" date="2016-10" db="EMBL/GenBank/DDBJ databases">
        <authorList>
            <person name="Varghese N."/>
            <person name="Submissions S."/>
        </authorList>
    </citation>
    <scope>NUCLEOTIDE SEQUENCE [LARGE SCALE GENOMIC DNA]</scope>
    <source>
        <strain evidence="2">BL47</strain>
    </source>
</reference>
<evidence type="ECO:0000313" key="2">
    <source>
        <dbReference type="Proteomes" id="UP000198704"/>
    </source>
</evidence>
<keyword evidence="2" id="KW-1185">Reference proteome</keyword>
<dbReference type="Proteomes" id="UP000198704">
    <property type="component" value="Unassembled WGS sequence"/>
</dbReference>